<evidence type="ECO:0000313" key="2">
    <source>
        <dbReference type="EMBL" id="AKU93846.1"/>
    </source>
</evidence>
<protein>
    <submittedName>
        <fullName evidence="2">Uncharacterized protein</fullName>
    </submittedName>
</protein>
<feature type="region of interest" description="Disordered" evidence="1">
    <location>
        <begin position="125"/>
        <end position="154"/>
    </location>
</feature>
<accession>A0A0K1PKC9</accession>
<reference evidence="2 3" key="1">
    <citation type="submission" date="2015-08" db="EMBL/GenBank/DDBJ databases">
        <authorList>
            <person name="Babu N.S."/>
            <person name="Beckwith C.J."/>
            <person name="Beseler K.G."/>
            <person name="Brison A."/>
            <person name="Carone J.V."/>
            <person name="Caskin T.P."/>
            <person name="Diamond M."/>
            <person name="Durham M.E."/>
            <person name="Foxe J.M."/>
            <person name="Go M."/>
            <person name="Henderson B.A."/>
            <person name="Jones I.B."/>
            <person name="McGettigan J.A."/>
            <person name="Micheletti S.J."/>
            <person name="Nasrallah M.E."/>
            <person name="Ortiz D."/>
            <person name="Piller C.R."/>
            <person name="Privatt S.R."/>
            <person name="Schneider S.L."/>
            <person name="Sharp S."/>
            <person name="Smith T.C."/>
            <person name="Stanton J.D."/>
            <person name="Ullery H.E."/>
            <person name="Wilson R.J."/>
            <person name="Serrano M.G."/>
            <person name="Buck G."/>
            <person name="Lee V."/>
            <person name="Wang Y."/>
            <person name="Carvalho R."/>
            <person name="Voegtly L."/>
            <person name="Shi R."/>
            <person name="Duckworth R."/>
            <person name="Johnson A."/>
            <person name="Loviza R."/>
            <person name="Walstead R."/>
            <person name="Shah Z."/>
            <person name="Kiflezghi M."/>
            <person name="Wade K."/>
            <person name="Ball S.L."/>
            <person name="Bradley K.W."/>
            <person name="Asai D.J."/>
            <person name="Bowman C.A."/>
            <person name="Russell D.A."/>
            <person name="Pope W.H."/>
            <person name="Jacobs-Sera D."/>
            <person name="Hendrix R.W."/>
            <person name="Hatfull G.F."/>
        </authorList>
    </citation>
    <scope>NUCLEOTIDE SEQUENCE [LARGE SCALE GENOMIC DNA]</scope>
    <source>
        <strain evidence="2 3">DSM 27648</strain>
    </source>
</reference>
<organism evidence="2 3">
    <name type="scientific">Labilithrix luteola</name>
    <dbReference type="NCBI Taxonomy" id="1391654"/>
    <lineage>
        <taxon>Bacteria</taxon>
        <taxon>Pseudomonadati</taxon>
        <taxon>Myxococcota</taxon>
        <taxon>Polyangia</taxon>
        <taxon>Polyangiales</taxon>
        <taxon>Labilitrichaceae</taxon>
        <taxon>Labilithrix</taxon>
    </lineage>
</organism>
<gene>
    <name evidence="2" type="ORF">AKJ09_00510</name>
</gene>
<dbReference type="KEGG" id="llu:AKJ09_00510"/>
<feature type="compositionally biased region" description="Basic and acidic residues" evidence="1">
    <location>
        <begin position="125"/>
        <end position="141"/>
    </location>
</feature>
<proteinExistence type="predicted"/>
<dbReference type="STRING" id="1391654.AKJ09_00510"/>
<name>A0A0K1PKC9_9BACT</name>
<dbReference type="Proteomes" id="UP000064967">
    <property type="component" value="Chromosome"/>
</dbReference>
<dbReference type="EMBL" id="CP012333">
    <property type="protein sequence ID" value="AKU93846.1"/>
    <property type="molecule type" value="Genomic_DNA"/>
</dbReference>
<evidence type="ECO:0000256" key="1">
    <source>
        <dbReference type="SAM" id="MobiDB-lite"/>
    </source>
</evidence>
<keyword evidence="3" id="KW-1185">Reference proteome</keyword>
<evidence type="ECO:0000313" key="3">
    <source>
        <dbReference type="Proteomes" id="UP000064967"/>
    </source>
</evidence>
<sequence>MGALVASFAWFGRAARAEAPDATNTTFALSWHSRARAACVTEPALRSAVAEKLGRSPFADRAHADILIDGEESAADDTRWRAHIAQRDRGGTLLGEREIHAKSCASLLRAATVVVALFIDPNREQEPVAEEPPPRATHETVEPSPNETAPAPPPAPVVALPRPMIAKPSASVSVPTPFQLRLGAGISGETGLLPSFSGSVLALARLEKPGSRLSFDWALSYAWPQTLEQGPVRGHFSVLEQRLRGCVAFVDARVIRGDACAGGFFGAIIPRTVGVLDRSDAWRRIGGPTAAVAFQVPRGPTAVRLELGLDVPIQRYAFTYVSNEGESKRFYTTDRTAVFVAFGGLHTIL</sequence>
<dbReference type="AlphaFoldDB" id="A0A0K1PKC9"/>